<dbReference type="KEGG" id="scd:Spica_2771"/>
<dbReference type="eggNOG" id="COG3086">
    <property type="taxonomic scope" value="Bacteria"/>
</dbReference>
<dbReference type="AlphaFoldDB" id="F8F177"/>
<keyword evidence="3" id="KW-1185">Reference proteome</keyword>
<evidence type="ECO:0000256" key="1">
    <source>
        <dbReference type="SAM" id="Phobius"/>
    </source>
</evidence>
<dbReference type="Pfam" id="PF04246">
    <property type="entry name" value="RseC_MucC"/>
    <property type="match status" value="1"/>
</dbReference>
<accession>F8F177</accession>
<dbReference type="STRING" id="744872.Spica_2771"/>
<evidence type="ECO:0000313" key="2">
    <source>
        <dbReference type="EMBL" id="AEJ20867.1"/>
    </source>
</evidence>
<dbReference type="RefSeq" id="WP_013970145.1">
    <property type="nucleotide sequence ID" value="NC_015732.1"/>
</dbReference>
<dbReference type="HOGENOM" id="CLU_1905849_0_0_12"/>
<gene>
    <name evidence="2" type="ordered locus">Spica_2771</name>
</gene>
<keyword evidence="1" id="KW-0472">Membrane</keyword>
<reference evidence="3" key="1">
    <citation type="journal article" date="2013" name="Stand. Genomic Sci.">
        <title>Genome sequence of the thermophilic fresh-water bacterium Spirochaeta caldaria type strain (H1(T)), reclassification of Spirochaeta caldaria, Spirochaeta stenostrepta, and Spirochaeta zuelzerae in the genus Treponema as Treponema caldaria comb. nov., Treponema stenostrepta comb. nov., and Treponema zuelzerae comb. nov., and emendation of the genus Treponema.</title>
        <authorList>
            <person name="Abt B."/>
            <person name="Goker M."/>
            <person name="Scheuner C."/>
            <person name="Han C."/>
            <person name="Lu M."/>
            <person name="Misra M."/>
            <person name="Lapidus A."/>
            <person name="Nolan M."/>
            <person name="Lucas S."/>
            <person name="Hammon N."/>
            <person name="Deshpande S."/>
            <person name="Cheng J.F."/>
            <person name="Tapia R."/>
            <person name="Goodwin L.A."/>
            <person name="Pitluck S."/>
            <person name="Liolios K."/>
            <person name="Pagani I."/>
            <person name="Ivanova N."/>
            <person name="Mavromatis K."/>
            <person name="Mikhailova N."/>
            <person name="Huntemann M."/>
            <person name="Pati A."/>
            <person name="Chen A."/>
            <person name="Palaniappan K."/>
            <person name="Land M."/>
            <person name="Hauser L."/>
            <person name="Jeffries C.D."/>
            <person name="Rohde M."/>
            <person name="Spring S."/>
            <person name="Gronow S."/>
            <person name="Detter J.C."/>
            <person name="Bristow J."/>
            <person name="Eisen J.A."/>
            <person name="Markowitz V."/>
            <person name="Hugenholtz P."/>
            <person name="Kyrpides N.C."/>
            <person name="Woyke T."/>
            <person name="Klenk H.P."/>
        </authorList>
    </citation>
    <scope>NUCLEOTIDE SEQUENCE</scope>
    <source>
        <strain evidence="3">ATCC 51460 / DSM 7334 / H1</strain>
    </source>
</reference>
<sequence length="149" mass="16386">MKEIGRILKIEGDLVIIKGGELAACFGCMNEECKNNGKQFTAQNSLNLPIEEGQLVEIENKTSTAMLQGITVFLPPVLLFILGYVLTGRMVPTSSDDVRVGIGVAALFFGFFITYWVRKLLPTKGSPYITKIIKDYSEAIAIGQLEQQP</sequence>
<feature type="transmembrane region" description="Helical" evidence="1">
    <location>
        <begin position="65"/>
        <end position="86"/>
    </location>
</feature>
<proteinExistence type="predicted"/>
<protein>
    <submittedName>
        <fullName evidence="2">Uncharacterized protein</fullName>
    </submittedName>
</protein>
<keyword evidence="1" id="KW-1133">Transmembrane helix</keyword>
<dbReference type="EMBL" id="CP002868">
    <property type="protein sequence ID" value="AEJ20867.1"/>
    <property type="molecule type" value="Genomic_DNA"/>
</dbReference>
<name>F8F177_GRAC1</name>
<keyword evidence="1" id="KW-0812">Transmembrane</keyword>
<evidence type="ECO:0000313" key="3">
    <source>
        <dbReference type="Proteomes" id="UP000000503"/>
    </source>
</evidence>
<dbReference type="Proteomes" id="UP000000503">
    <property type="component" value="Chromosome"/>
</dbReference>
<organism evidence="2 3">
    <name type="scientific">Gracilinema caldarium (strain ATCC 51460 / DSM 7334 / H1)</name>
    <name type="common">Treponema caldarium</name>
    <dbReference type="NCBI Taxonomy" id="744872"/>
    <lineage>
        <taxon>Bacteria</taxon>
        <taxon>Pseudomonadati</taxon>
        <taxon>Spirochaetota</taxon>
        <taxon>Spirochaetia</taxon>
        <taxon>Spirochaetales</taxon>
        <taxon>Breznakiellaceae</taxon>
        <taxon>Gracilinema</taxon>
    </lineage>
</organism>
<feature type="transmembrane region" description="Helical" evidence="1">
    <location>
        <begin position="98"/>
        <end position="117"/>
    </location>
</feature>